<evidence type="ECO:0000256" key="3">
    <source>
        <dbReference type="ARBA" id="ARBA00022722"/>
    </source>
</evidence>
<dbReference type="GO" id="GO:0017108">
    <property type="term" value="F:5'-flap endonuclease activity"/>
    <property type="evidence" value="ECO:0007669"/>
    <property type="project" value="TreeGrafter"/>
</dbReference>
<evidence type="ECO:0000256" key="12">
    <source>
        <dbReference type="RuleBase" id="RU365033"/>
    </source>
</evidence>
<keyword evidence="5 12" id="KW-0227">DNA damage</keyword>
<dbReference type="GO" id="GO:0036297">
    <property type="term" value="P:interstrand cross-link repair"/>
    <property type="evidence" value="ECO:0007669"/>
    <property type="project" value="InterPro"/>
</dbReference>
<evidence type="ECO:0000259" key="15">
    <source>
        <dbReference type="SMART" id="SM00990"/>
    </source>
</evidence>
<feature type="domain" description="UBZ4-type" evidence="13">
    <location>
        <begin position="101"/>
        <end position="126"/>
    </location>
</feature>
<evidence type="ECO:0000259" key="14">
    <source>
        <dbReference type="SMART" id="SM00910"/>
    </source>
</evidence>
<keyword evidence="10 12" id="KW-0234">DNA repair</keyword>
<organism evidence="16 17">
    <name type="scientific">Papaver somniferum</name>
    <name type="common">Opium poppy</name>
    <dbReference type="NCBI Taxonomy" id="3469"/>
    <lineage>
        <taxon>Eukaryota</taxon>
        <taxon>Viridiplantae</taxon>
        <taxon>Streptophyta</taxon>
        <taxon>Embryophyta</taxon>
        <taxon>Tracheophyta</taxon>
        <taxon>Spermatophyta</taxon>
        <taxon>Magnoliopsida</taxon>
        <taxon>Ranunculales</taxon>
        <taxon>Papaveraceae</taxon>
        <taxon>Papaveroideae</taxon>
        <taxon>Papaver</taxon>
    </lineage>
</organism>
<dbReference type="Pfam" id="PF08797">
    <property type="entry name" value="HIRAN"/>
    <property type="match status" value="1"/>
</dbReference>
<dbReference type="Proteomes" id="UP000316621">
    <property type="component" value="Chromosome 1"/>
</dbReference>
<evidence type="ECO:0000259" key="13">
    <source>
        <dbReference type="SMART" id="SM00734"/>
    </source>
</evidence>
<keyword evidence="8" id="KW-0862">Zinc</keyword>
<dbReference type="GO" id="GO:0016818">
    <property type="term" value="F:hydrolase activity, acting on acid anhydrides, in phosphorus-containing anhydrides"/>
    <property type="evidence" value="ECO:0007669"/>
    <property type="project" value="InterPro"/>
</dbReference>
<dbReference type="InterPro" id="IPR011856">
    <property type="entry name" value="tRNA_endonuc-like_dom_sf"/>
</dbReference>
<keyword evidence="9 12" id="KW-0460">Magnesium</keyword>
<keyword evidence="17" id="KW-1185">Reference proteome</keyword>
<evidence type="ECO:0000256" key="9">
    <source>
        <dbReference type="ARBA" id="ARBA00022842"/>
    </source>
</evidence>
<dbReference type="SMART" id="SM00734">
    <property type="entry name" value="ZnF_Rad18"/>
    <property type="match status" value="1"/>
</dbReference>
<feature type="domain" description="HIRAN" evidence="14">
    <location>
        <begin position="260"/>
        <end position="355"/>
    </location>
</feature>
<dbReference type="InterPro" id="IPR014883">
    <property type="entry name" value="VRR_NUC"/>
</dbReference>
<name>A0A4Y7IIU8_PAPSO</name>
<dbReference type="SMART" id="SM00990">
    <property type="entry name" value="VRR_NUC"/>
    <property type="match status" value="1"/>
</dbReference>
<comment type="similarity">
    <text evidence="2 12">Belongs to the FAN1 family.</text>
</comment>
<evidence type="ECO:0000256" key="11">
    <source>
        <dbReference type="ARBA" id="ARBA00023211"/>
    </source>
</evidence>
<dbReference type="CDD" id="cd22326">
    <property type="entry name" value="FAN1-like"/>
    <property type="match status" value="1"/>
</dbReference>
<comment type="subcellular location">
    <subcellularLocation>
        <location evidence="12">Nucleus</location>
    </subcellularLocation>
</comment>
<dbReference type="Pfam" id="PF08774">
    <property type="entry name" value="VRR_NUC"/>
    <property type="match status" value="1"/>
</dbReference>
<dbReference type="STRING" id="3469.A0A4Y7IIU8"/>
<evidence type="ECO:0000256" key="1">
    <source>
        <dbReference type="ARBA" id="ARBA00000983"/>
    </source>
</evidence>
<sequence>VYRFKSLGQKHFPHHHHHHHHHHNLLLLQSMLTGREGLVRLIGKRRKILPDRQSFLLTPPESCKDEIRDGLSSSSSTNGVEICESSKKMDVVEIGRSVSSYVTCPVCGASVQGSDQQLNSHLDVCLMGGGTKRKLKQPTLFQFSFKSSVTKPKDQLDESNDNLRINNGISPKDEKVEGNAMTKLPVIEDNDDVLCVLPLNSFPKLETREEVKVENLSGEDENPSGDDIIGERDVDVTLSLPIVVAKHEVDGSTDDTSVAIFQTFIVGRKFGEEVDLKMGDTVCFVRDQYNVKDPNAIKVICTDSGCEKVLGYIPRELARYLSPLIEKDCLMFEVSISALPKRPLDVVPIQVVCQRMTGADVVESNDHGTSDSVWEDILHVVDCAKNFIPGKRKYQQNFLLLIQEVMRSHQHLFIDEEKLYLESFKSLSDDSQNLFVRLFTRKGPWFRMSNISYQEVTDSQQAVEGLCARGYMCSLESMKEPNGSDIKEVLDVLAVSELRDICSLSHPKKGIYSSRKQELISLLSASYDDGKWYSMGLLQFLKSSFYQRLFFLNGEQDLNAFLMVDLGLVKYPAYTCIVHNQIFPSRADLLAYEEALEVAQIMDESLEVDDHVKVKSCIELSDARISSSREAPQSSTPPTMTFHSSFSDSYIYSKVVTLGISYLERERRYEDAIRLLKGLLDRIACGGRRGYWTLRLSVDLEHLGRLNESLSVAEEGLLDPWVRAGSKMALQRRILRLGKPPRRWKTPSFSDSIKRTIKEVQVLGRPLNCDLGMKNRFYGEDGEQCGVEELALQYYANEGGGWHGVHTESGIWMTIFGLIMWDIIFADIPDVFHTRFQTSPLDFDTDNFYIARESLIESHLQNIYEGMAEEILITSWESHIGTACRGVNWDRHSLSDLRAAVTCVGGPSLASLCRLLAQDYRSWSSGMPDLFLWRFSGDYKGEAKLVEVKGPRDRLSEQQRAWLLLLMDCGFSAEVCKVSPSAKSV</sequence>
<evidence type="ECO:0000256" key="10">
    <source>
        <dbReference type="ARBA" id="ARBA00023204"/>
    </source>
</evidence>
<comment type="catalytic activity">
    <reaction evidence="1 12">
        <text>Hydrolytically removes 5'-nucleotides successively from the 3'-hydroxy termini of 3'-hydroxy-terminated oligonucleotides.</text>
        <dbReference type="EC" id="3.1.4.1"/>
    </reaction>
</comment>
<dbReference type="SMART" id="SM00910">
    <property type="entry name" value="HIRAN"/>
    <property type="match status" value="1"/>
</dbReference>
<evidence type="ECO:0000256" key="6">
    <source>
        <dbReference type="ARBA" id="ARBA00022771"/>
    </source>
</evidence>
<keyword evidence="4 12" id="KW-0479">Metal-binding</keyword>
<dbReference type="InterPro" id="IPR006642">
    <property type="entry name" value="Rad18_UBZ4"/>
</dbReference>
<dbReference type="Gene3D" id="3.30.160.60">
    <property type="entry name" value="Classic Zinc Finger"/>
    <property type="match status" value="1"/>
</dbReference>
<evidence type="ECO:0000256" key="7">
    <source>
        <dbReference type="ARBA" id="ARBA00022801"/>
    </source>
</evidence>
<feature type="domain" description="VRR-NUC" evidence="15">
    <location>
        <begin position="875"/>
        <end position="980"/>
    </location>
</feature>
<dbReference type="GO" id="GO:0008409">
    <property type="term" value="F:5'-3' exonuclease activity"/>
    <property type="evidence" value="ECO:0007669"/>
    <property type="project" value="TreeGrafter"/>
</dbReference>
<dbReference type="GO" id="GO:0008270">
    <property type="term" value="F:zinc ion binding"/>
    <property type="evidence" value="ECO:0007669"/>
    <property type="project" value="UniProtKB-KW"/>
</dbReference>
<keyword evidence="3 12" id="KW-0540">Nuclease</keyword>
<dbReference type="EMBL" id="CM010715">
    <property type="protein sequence ID" value="RZC47358.1"/>
    <property type="molecule type" value="Genomic_DNA"/>
</dbReference>
<dbReference type="GO" id="GO:0005634">
    <property type="term" value="C:nucleus"/>
    <property type="evidence" value="ECO:0007669"/>
    <property type="project" value="UniProtKB-SubCell"/>
</dbReference>
<dbReference type="InterPro" id="IPR049126">
    <property type="entry name" value="FAN1-like_TPR"/>
</dbReference>
<evidence type="ECO:0000256" key="2">
    <source>
        <dbReference type="ARBA" id="ARBA00005533"/>
    </source>
</evidence>
<evidence type="ECO:0000313" key="17">
    <source>
        <dbReference type="Proteomes" id="UP000316621"/>
    </source>
</evidence>
<comment type="function">
    <text evidence="12">Nuclease required for the repair of DNA interstrand cross-links (ICL). Acts as a 5'-3' exonuclease that anchors at a cut end of DNA and cleaves DNA successively at every third nucleotide, allowing to excise an ICL from one strand through flanking incisions.</text>
</comment>
<evidence type="ECO:0000256" key="4">
    <source>
        <dbReference type="ARBA" id="ARBA00022723"/>
    </source>
</evidence>
<dbReference type="AlphaFoldDB" id="A0A4Y7IIU8"/>
<evidence type="ECO:0000256" key="8">
    <source>
        <dbReference type="ARBA" id="ARBA00022833"/>
    </source>
</evidence>
<keyword evidence="6" id="KW-0863">Zinc-finger</keyword>
<protein>
    <recommendedName>
        <fullName evidence="12">Fanconi-associated nuclease</fullName>
        <ecNumber evidence="12">3.1.4.1</ecNumber>
    </recommendedName>
</protein>
<dbReference type="PANTHER" id="PTHR15749">
    <property type="entry name" value="FANCONI-ASSOCIATED NUCLEASE 1"/>
    <property type="match status" value="1"/>
</dbReference>
<evidence type="ECO:0000256" key="5">
    <source>
        <dbReference type="ARBA" id="ARBA00022763"/>
    </source>
</evidence>
<feature type="non-terminal residue" evidence="16">
    <location>
        <position position="1"/>
    </location>
</feature>
<dbReference type="Pfam" id="PF21170">
    <property type="entry name" value="FAN1_TPR"/>
    <property type="match status" value="1"/>
</dbReference>
<dbReference type="EC" id="3.1.4.1" evidence="12"/>
<dbReference type="PANTHER" id="PTHR15749:SF4">
    <property type="entry name" value="FANCONI-ASSOCIATED NUCLEASE 1"/>
    <property type="match status" value="1"/>
</dbReference>
<proteinExistence type="inferred from homology"/>
<dbReference type="InterPro" id="IPR014905">
    <property type="entry name" value="HIRAN"/>
</dbReference>
<dbReference type="OMA" id="ITDVMAN"/>
<keyword evidence="11 12" id="KW-0464">Manganese</keyword>
<dbReference type="InterPro" id="IPR033315">
    <property type="entry name" value="Fan1-like"/>
</dbReference>
<reference evidence="16 17" key="1">
    <citation type="journal article" date="2018" name="Science">
        <title>The opium poppy genome and morphinan production.</title>
        <authorList>
            <person name="Guo L."/>
            <person name="Winzer T."/>
            <person name="Yang X."/>
            <person name="Li Y."/>
            <person name="Ning Z."/>
            <person name="He Z."/>
            <person name="Teodor R."/>
            <person name="Lu Y."/>
            <person name="Bowser T.A."/>
            <person name="Graham I.A."/>
            <person name="Ye K."/>
        </authorList>
    </citation>
    <scope>NUCLEOTIDE SEQUENCE [LARGE SCALE GENOMIC DNA]</scope>
    <source>
        <strain evidence="17">cv. HN1</strain>
        <tissue evidence="16">Leaves</tissue>
    </source>
</reference>
<accession>A0A4Y7IIU8</accession>
<keyword evidence="7 12" id="KW-0378">Hydrolase</keyword>
<dbReference type="Pfam" id="PF21315">
    <property type="entry name" value="FAN1_HTH"/>
    <property type="match status" value="1"/>
</dbReference>
<comment type="cofactor">
    <cofactor evidence="12">
        <name>Mg(2+)</name>
        <dbReference type="ChEBI" id="CHEBI:18420"/>
    </cofactor>
    <cofactor evidence="12">
        <name>Mn(2+)</name>
        <dbReference type="ChEBI" id="CHEBI:29035"/>
    </cofactor>
</comment>
<dbReference type="GO" id="GO:0070336">
    <property type="term" value="F:flap-structured DNA binding"/>
    <property type="evidence" value="ECO:0007669"/>
    <property type="project" value="TreeGrafter"/>
</dbReference>
<dbReference type="InterPro" id="IPR049132">
    <property type="entry name" value="FAN1-like_euk"/>
</dbReference>
<dbReference type="InterPro" id="IPR049125">
    <property type="entry name" value="FAN1-like_WH"/>
</dbReference>
<dbReference type="Gene3D" id="3.30.70.2330">
    <property type="match status" value="1"/>
</dbReference>
<evidence type="ECO:0000313" key="16">
    <source>
        <dbReference type="EMBL" id="RZC47358.1"/>
    </source>
</evidence>
<dbReference type="Gene3D" id="3.40.1350.10">
    <property type="match status" value="1"/>
</dbReference>
<keyword evidence="12" id="KW-0539">Nucleus</keyword>
<gene>
    <name evidence="16" type="ORF">C5167_040328</name>
</gene>
<dbReference type="Gramene" id="RZC47358">
    <property type="protein sequence ID" value="RZC47358"/>
    <property type="gene ID" value="C5167_040328"/>
</dbReference>
<dbReference type="GO" id="GO:0004528">
    <property type="term" value="F:phosphodiesterase I activity"/>
    <property type="evidence" value="ECO:0007669"/>
    <property type="project" value="UniProtKB-EC"/>
</dbReference>